<evidence type="ECO:0000259" key="6">
    <source>
        <dbReference type="PROSITE" id="PS51184"/>
    </source>
</evidence>
<dbReference type="PROSITE" id="PS51184">
    <property type="entry name" value="JMJC"/>
    <property type="match status" value="1"/>
</dbReference>
<feature type="domain" description="JmjC" evidence="6">
    <location>
        <begin position="853"/>
        <end position="1027"/>
    </location>
</feature>
<evidence type="ECO:0000313" key="7">
    <source>
        <dbReference type="EMBL" id="GAT57727.1"/>
    </source>
</evidence>
<keyword evidence="2" id="KW-0479">Metal-binding</keyword>
<keyword evidence="3" id="KW-0863">Zinc-finger</keyword>
<sequence>MDVRCYLSYLSFAPAQETYELPLLCEPGAARSEVEARVTARHRAMSAVQEIQQELLPRLCALLVEVLGHEEPIHLPNPFHQAAMEPLLLWLIQTGQARGTAQRVVFTCHDDGRTTSEPAVFKAWMEEEQSQKEREKMLREEERCEHAAMVEKSDSLAEENNRLLTLLSSVLHPHVSQPSTIHHPTLVPALAAHPNPLVAVSDIAGLSFTPGTLYHDSEFPRSPKAARLHETHQFAGRSCVTVEWMAAQKLDDLLEIIPSKAGASRRIQTAQRAGRRSCTKCRKLARPCLFRDKTLLASSACISCLSAKETCAEAKDDSSTAELDFVAEQLVEYCHQHHVITRLLAPPAMLIAQLTTDVLLLEEKTPKDLTNVDLFLRVEHVHFLAAPDAPAMLIKTSTTTIGAFSSFISSKLHPWLDPIYGLSVKVYAQTPEPMGGVYRTPTISLEIFGPPSIYTLYRKRMLWLLSSDEKRHLQAEDWRTLQQPPPLLEAVNALDGPIYAKVSLTSSTFRASALRITRTADMKARIQARTCKSLEDETLSWCRSCLGDDEDQVCRFEGRRKFVEHNGVLVGFCFTAPSDAIYVPKYRSSWAGALDDTGRANIRRAVAPLLFPIIQEEQAHLKNDNVVFCAREVNVRATCDTCGAAVFRGSWLCRNCGHEMCLDCYRERNLRPRKCPGTDGRHNREDFIPLSPVVPAFLARIEEDIQPFLHQQAQVPDVQPQPRPSLATFNQPTSYETRKIPRHELSQSKFAVMWAEGQPLIVTGATEDLQLDWDPAFLRRRYGQETCQRVDCQTQASEDTKLKVFLQGFGGNPAKRTVIWKVKDWPPTEDFDNKFPDLFEDFLRAAPVGCYMLYDGHLNLWSFLPLNMIRPDLGPKMYIAYANIVKADRVMGSTRLHLDMTDAFNICTFAGQTSDGRAGYAIWHIFRAEDTQALRDFLRPMLSEAEAAECNDPIHGQQLYLNDEKLAELATMNIFAHRIEQHQGEAVLIPAGCAHQVLNVSDCIKIAMDFVSPENLAATHRVTGEFRLLAGFEEVLQFKELLWHSWVCTSGISDSDRL</sequence>
<dbReference type="SMART" id="SM00558">
    <property type="entry name" value="JmjC"/>
    <property type="match status" value="1"/>
</dbReference>
<dbReference type="Proteomes" id="UP000815677">
    <property type="component" value="Unassembled WGS sequence"/>
</dbReference>
<organism evidence="7 8">
    <name type="scientific">Mycena chlorophos</name>
    <name type="common">Agaric fungus</name>
    <name type="synonym">Agaricus chlorophos</name>
    <dbReference type="NCBI Taxonomy" id="658473"/>
    <lineage>
        <taxon>Eukaryota</taxon>
        <taxon>Fungi</taxon>
        <taxon>Dikarya</taxon>
        <taxon>Basidiomycota</taxon>
        <taxon>Agaricomycotina</taxon>
        <taxon>Agaricomycetes</taxon>
        <taxon>Agaricomycetidae</taxon>
        <taxon>Agaricales</taxon>
        <taxon>Marasmiineae</taxon>
        <taxon>Mycenaceae</taxon>
        <taxon>Mycena</taxon>
    </lineage>
</organism>
<dbReference type="EMBL" id="DF849506">
    <property type="protein sequence ID" value="GAT57727.1"/>
    <property type="molecule type" value="Genomic_DNA"/>
</dbReference>
<keyword evidence="4" id="KW-0862">Zinc</keyword>
<evidence type="ECO:0000256" key="1">
    <source>
        <dbReference type="ARBA" id="ARBA00004123"/>
    </source>
</evidence>
<dbReference type="Gene3D" id="2.60.120.650">
    <property type="entry name" value="Cupin"/>
    <property type="match status" value="1"/>
</dbReference>
<keyword evidence="8" id="KW-1185">Reference proteome</keyword>
<evidence type="ECO:0000256" key="5">
    <source>
        <dbReference type="ARBA" id="ARBA00023242"/>
    </source>
</evidence>
<evidence type="ECO:0000256" key="4">
    <source>
        <dbReference type="ARBA" id="ARBA00022833"/>
    </source>
</evidence>
<dbReference type="PANTHER" id="PTHR12549">
    <property type="entry name" value="JMJC DOMAIN-CONTAINING HISTONE DEMETHYLATION PROTEIN"/>
    <property type="match status" value="1"/>
</dbReference>
<dbReference type="InterPro" id="IPR003347">
    <property type="entry name" value="JmjC_dom"/>
</dbReference>
<dbReference type="SUPFAM" id="SSF51197">
    <property type="entry name" value="Clavaminate synthase-like"/>
    <property type="match status" value="1"/>
</dbReference>
<keyword evidence="5" id="KW-0539">Nucleus</keyword>
<reference evidence="7" key="1">
    <citation type="submission" date="2014-09" db="EMBL/GenBank/DDBJ databases">
        <title>Genome sequence of the luminous mushroom Mycena chlorophos for searching fungal bioluminescence genes.</title>
        <authorList>
            <person name="Tanaka Y."/>
            <person name="Kasuga D."/>
            <person name="Oba Y."/>
            <person name="Hase S."/>
            <person name="Sato K."/>
            <person name="Oba Y."/>
            <person name="Sakakibara Y."/>
        </authorList>
    </citation>
    <scope>NUCLEOTIDE SEQUENCE</scope>
</reference>
<comment type="subcellular location">
    <subcellularLocation>
        <location evidence="1">Nucleus</location>
    </subcellularLocation>
</comment>
<name>A0ABQ0M4H7_MYCCL</name>
<evidence type="ECO:0000256" key="3">
    <source>
        <dbReference type="ARBA" id="ARBA00022771"/>
    </source>
</evidence>
<dbReference type="Pfam" id="PF02373">
    <property type="entry name" value="JmjC"/>
    <property type="match status" value="1"/>
</dbReference>
<evidence type="ECO:0000313" key="8">
    <source>
        <dbReference type="Proteomes" id="UP000815677"/>
    </source>
</evidence>
<dbReference type="PANTHER" id="PTHR12549:SF38">
    <property type="entry name" value="JMJC DOMAIN-CONTAINING HISTONE DEMETHYLASE 2, ISOFORM A"/>
    <property type="match status" value="1"/>
</dbReference>
<evidence type="ECO:0000256" key="2">
    <source>
        <dbReference type="ARBA" id="ARBA00022723"/>
    </source>
</evidence>
<proteinExistence type="predicted"/>
<dbReference type="InterPro" id="IPR017907">
    <property type="entry name" value="Znf_RING_CS"/>
</dbReference>
<protein>
    <recommendedName>
        <fullName evidence="6">JmjC domain-containing protein</fullName>
    </recommendedName>
</protein>
<dbReference type="PROSITE" id="PS00518">
    <property type="entry name" value="ZF_RING_1"/>
    <property type="match status" value="1"/>
</dbReference>
<accession>A0ABQ0M4H7</accession>
<gene>
    <name evidence="7" type="ORF">MCHLO_14236</name>
</gene>
<dbReference type="InterPro" id="IPR045109">
    <property type="entry name" value="LSDs-like"/>
</dbReference>